<comment type="caution">
    <text evidence="1">The sequence shown here is derived from an EMBL/GenBank/DDBJ whole genome shotgun (WGS) entry which is preliminary data.</text>
</comment>
<feature type="non-terminal residue" evidence="1">
    <location>
        <position position="1"/>
    </location>
</feature>
<evidence type="ECO:0000313" key="1">
    <source>
        <dbReference type="EMBL" id="KKK95219.1"/>
    </source>
</evidence>
<accession>A0A0F9BXW4</accession>
<gene>
    <name evidence="1" type="ORF">LCGC14_2675050</name>
</gene>
<proteinExistence type="predicted"/>
<dbReference type="EMBL" id="LAZR01047005">
    <property type="protein sequence ID" value="KKK95219.1"/>
    <property type="molecule type" value="Genomic_DNA"/>
</dbReference>
<reference evidence="1" key="1">
    <citation type="journal article" date="2015" name="Nature">
        <title>Complex archaea that bridge the gap between prokaryotes and eukaryotes.</title>
        <authorList>
            <person name="Spang A."/>
            <person name="Saw J.H."/>
            <person name="Jorgensen S.L."/>
            <person name="Zaremba-Niedzwiedzka K."/>
            <person name="Martijn J."/>
            <person name="Lind A.E."/>
            <person name="van Eijk R."/>
            <person name="Schleper C."/>
            <person name="Guy L."/>
            <person name="Ettema T.J."/>
        </authorList>
    </citation>
    <scope>NUCLEOTIDE SEQUENCE</scope>
</reference>
<protein>
    <submittedName>
        <fullName evidence="1">Uncharacterized protein</fullName>
    </submittedName>
</protein>
<sequence>LKASCHRCGKCCIEVAVSMEWKRGFYDNRLKIHSKPKGCQALRFDKDIAVCTIQELYGYDAKPEQCKNWKCKE</sequence>
<organism evidence="1">
    <name type="scientific">marine sediment metagenome</name>
    <dbReference type="NCBI Taxonomy" id="412755"/>
    <lineage>
        <taxon>unclassified sequences</taxon>
        <taxon>metagenomes</taxon>
        <taxon>ecological metagenomes</taxon>
    </lineage>
</organism>
<name>A0A0F9BXW4_9ZZZZ</name>
<dbReference type="AlphaFoldDB" id="A0A0F9BXW4"/>